<sequence length="104" mass="12066">MLFSPAGMPFAHSQIKRSAPPDDPLELPPPPSRNCCKYRSLPHFPRKRRLTGFHCFIVREIFPGKGDRSASIVVSGTEMCVEWKDFYFADFEIHLNTRFEFPTY</sequence>
<gene>
    <name evidence="2" type="ORF">CEXT_813881</name>
</gene>
<evidence type="ECO:0000313" key="3">
    <source>
        <dbReference type="Proteomes" id="UP001054945"/>
    </source>
</evidence>
<dbReference type="AlphaFoldDB" id="A0AAV4S2Y4"/>
<protein>
    <submittedName>
        <fullName evidence="2">Uncharacterized protein</fullName>
    </submittedName>
</protein>
<reference evidence="2 3" key="1">
    <citation type="submission" date="2021-06" db="EMBL/GenBank/DDBJ databases">
        <title>Caerostris extrusa draft genome.</title>
        <authorList>
            <person name="Kono N."/>
            <person name="Arakawa K."/>
        </authorList>
    </citation>
    <scope>NUCLEOTIDE SEQUENCE [LARGE SCALE GENOMIC DNA]</scope>
</reference>
<name>A0AAV4S2Y4_CAEEX</name>
<proteinExistence type="predicted"/>
<comment type="caution">
    <text evidence="2">The sequence shown here is derived from an EMBL/GenBank/DDBJ whole genome shotgun (WGS) entry which is preliminary data.</text>
</comment>
<feature type="region of interest" description="Disordered" evidence="1">
    <location>
        <begin position="1"/>
        <end position="30"/>
    </location>
</feature>
<evidence type="ECO:0000256" key="1">
    <source>
        <dbReference type="SAM" id="MobiDB-lite"/>
    </source>
</evidence>
<evidence type="ECO:0000313" key="2">
    <source>
        <dbReference type="EMBL" id="GIY27309.1"/>
    </source>
</evidence>
<keyword evidence="3" id="KW-1185">Reference proteome</keyword>
<dbReference type="EMBL" id="BPLR01008802">
    <property type="protein sequence ID" value="GIY27309.1"/>
    <property type="molecule type" value="Genomic_DNA"/>
</dbReference>
<accession>A0AAV4S2Y4</accession>
<organism evidence="2 3">
    <name type="scientific">Caerostris extrusa</name>
    <name type="common">Bark spider</name>
    <name type="synonym">Caerostris bankana</name>
    <dbReference type="NCBI Taxonomy" id="172846"/>
    <lineage>
        <taxon>Eukaryota</taxon>
        <taxon>Metazoa</taxon>
        <taxon>Ecdysozoa</taxon>
        <taxon>Arthropoda</taxon>
        <taxon>Chelicerata</taxon>
        <taxon>Arachnida</taxon>
        <taxon>Araneae</taxon>
        <taxon>Araneomorphae</taxon>
        <taxon>Entelegynae</taxon>
        <taxon>Araneoidea</taxon>
        <taxon>Araneidae</taxon>
        <taxon>Caerostris</taxon>
    </lineage>
</organism>
<dbReference type="Proteomes" id="UP001054945">
    <property type="component" value="Unassembled WGS sequence"/>
</dbReference>